<protein>
    <recommendedName>
        <fullName evidence="2">histidine kinase</fullName>
        <ecNumber evidence="2">2.7.13.3</ecNumber>
    </recommendedName>
</protein>
<dbReference type="Pfam" id="PF08447">
    <property type="entry name" value="PAS_3"/>
    <property type="match status" value="1"/>
</dbReference>
<dbReference type="RefSeq" id="WP_238311215.1">
    <property type="nucleotide sequence ID" value="NZ_BPQV01000005.1"/>
</dbReference>
<evidence type="ECO:0000313" key="8">
    <source>
        <dbReference type="Proteomes" id="UP001055156"/>
    </source>
</evidence>
<dbReference type="InterPro" id="IPR000014">
    <property type="entry name" value="PAS"/>
</dbReference>
<evidence type="ECO:0000256" key="1">
    <source>
        <dbReference type="ARBA" id="ARBA00000085"/>
    </source>
</evidence>
<proteinExistence type="predicted"/>
<dbReference type="SUPFAM" id="SSF55785">
    <property type="entry name" value="PYP-like sensor domain (PAS domain)"/>
    <property type="match status" value="1"/>
</dbReference>
<sequence>MIFSTNSAGCLTYLSEDWERLTGQSLARAADFGWAEAVHPEDRALTRSVVATAIAAQSEFSVRYRVLRPDGTPVWVVGGGVPARRLHDDVFQGFIGSVGTVSAAREEPPVAGGRIGRFLAPLYADQSYGNDLEQLAGQLLTFNALHPAVTLERKPVSLVFALAEVGHSLAGLQRFRFGTQPH</sequence>
<feature type="domain" description="PAS" evidence="6">
    <location>
        <begin position="1"/>
        <end position="57"/>
    </location>
</feature>
<evidence type="ECO:0000256" key="2">
    <source>
        <dbReference type="ARBA" id="ARBA00012438"/>
    </source>
</evidence>
<keyword evidence="5" id="KW-0418">Kinase</keyword>
<dbReference type="CDD" id="cd00130">
    <property type="entry name" value="PAS"/>
    <property type="match status" value="1"/>
</dbReference>
<comment type="catalytic activity">
    <reaction evidence="1">
        <text>ATP + protein L-histidine = ADP + protein N-phospho-L-histidine.</text>
        <dbReference type="EC" id="2.7.13.3"/>
    </reaction>
</comment>
<keyword evidence="8" id="KW-1185">Reference proteome</keyword>
<evidence type="ECO:0000259" key="6">
    <source>
        <dbReference type="PROSITE" id="PS50112"/>
    </source>
</evidence>
<dbReference type="Gene3D" id="3.30.450.20">
    <property type="entry name" value="PAS domain"/>
    <property type="match status" value="1"/>
</dbReference>
<evidence type="ECO:0000313" key="7">
    <source>
        <dbReference type="EMBL" id="GJE27379.1"/>
    </source>
</evidence>
<dbReference type="EC" id="2.7.13.3" evidence="2"/>
<organism evidence="7 8">
    <name type="scientific">Methylobacterium organophilum</name>
    <dbReference type="NCBI Taxonomy" id="410"/>
    <lineage>
        <taxon>Bacteria</taxon>
        <taxon>Pseudomonadati</taxon>
        <taxon>Pseudomonadota</taxon>
        <taxon>Alphaproteobacteria</taxon>
        <taxon>Hyphomicrobiales</taxon>
        <taxon>Methylobacteriaceae</taxon>
        <taxon>Methylobacterium</taxon>
    </lineage>
</organism>
<dbReference type="InterPro" id="IPR035965">
    <property type="entry name" value="PAS-like_dom_sf"/>
</dbReference>
<reference evidence="7" key="1">
    <citation type="journal article" date="2021" name="Front. Microbiol.">
        <title>Comprehensive Comparative Genomics and Phenotyping of Methylobacterium Species.</title>
        <authorList>
            <person name="Alessa O."/>
            <person name="Ogura Y."/>
            <person name="Fujitani Y."/>
            <person name="Takami H."/>
            <person name="Hayashi T."/>
            <person name="Sahin N."/>
            <person name="Tani A."/>
        </authorList>
    </citation>
    <scope>NUCLEOTIDE SEQUENCE</scope>
    <source>
        <strain evidence="7">NBRC 15689</strain>
    </source>
</reference>
<accession>A0ABQ4T9W4</accession>
<dbReference type="EMBL" id="BPQV01000005">
    <property type="protein sequence ID" value="GJE27379.1"/>
    <property type="molecule type" value="Genomic_DNA"/>
</dbReference>
<keyword evidence="3" id="KW-0597">Phosphoprotein</keyword>
<keyword evidence="4" id="KW-0808">Transferase</keyword>
<dbReference type="NCBIfam" id="TIGR00229">
    <property type="entry name" value="sensory_box"/>
    <property type="match status" value="1"/>
</dbReference>
<dbReference type="PANTHER" id="PTHR43304">
    <property type="entry name" value="PHYTOCHROME-LIKE PROTEIN CPH1"/>
    <property type="match status" value="1"/>
</dbReference>
<evidence type="ECO:0000256" key="3">
    <source>
        <dbReference type="ARBA" id="ARBA00022553"/>
    </source>
</evidence>
<comment type="caution">
    <text evidence="7">The sequence shown here is derived from an EMBL/GenBank/DDBJ whole genome shotgun (WGS) entry which is preliminary data.</text>
</comment>
<name>A0ABQ4T9W4_METOR</name>
<dbReference type="PANTHER" id="PTHR43304:SF1">
    <property type="entry name" value="PAC DOMAIN-CONTAINING PROTEIN"/>
    <property type="match status" value="1"/>
</dbReference>
<dbReference type="InterPro" id="IPR052162">
    <property type="entry name" value="Sensor_kinase/Photoreceptor"/>
</dbReference>
<dbReference type="PROSITE" id="PS50112">
    <property type="entry name" value="PAS"/>
    <property type="match status" value="1"/>
</dbReference>
<dbReference type="Proteomes" id="UP001055156">
    <property type="component" value="Unassembled WGS sequence"/>
</dbReference>
<evidence type="ECO:0000256" key="5">
    <source>
        <dbReference type="ARBA" id="ARBA00022777"/>
    </source>
</evidence>
<reference evidence="7" key="2">
    <citation type="submission" date="2021-08" db="EMBL/GenBank/DDBJ databases">
        <authorList>
            <person name="Tani A."/>
            <person name="Ola A."/>
            <person name="Ogura Y."/>
            <person name="Katsura K."/>
            <person name="Hayashi T."/>
        </authorList>
    </citation>
    <scope>NUCLEOTIDE SEQUENCE</scope>
    <source>
        <strain evidence="7">NBRC 15689</strain>
    </source>
</reference>
<dbReference type="InterPro" id="IPR013655">
    <property type="entry name" value="PAS_fold_3"/>
</dbReference>
<evidence type="ECO:0000256" key="4">
    <source>
        <dbReference type="ARBA" id="ARBA00022679"/>
    </source>
</evidence>
<gene>
    <name evidence="7" type="ORF">LKMONMHP_2238</name>
</gene>